<feature type="region of interest" description="Disordered" evidence="1">
    <location>
        <begin position="117"/>
        <end position="146"/>
    </location>
</feature>
<dbReference type="Proteomes" id="UP000289882">
    <property type="component" value="Segment"/>
</dbReference>
<organism evidence="2 3">
    <name type="scientific">Rodent Torque teno virus 3</name>
    <dbReference type="NCBI Taxonomy" id="2054610"/>
    <lineage>
        <taxon>Viruses</taxon>
        <taxon>Monodnaviria</taxon>
        <taxon>Shotokuvirae</taxon>
        <taxon>Commensaviricota</taxon>
        <taxon>Cardeaviricetes</taxon>
        <taxon>Sanitavirales</taxon>
        <taxon>Anelloviridae</taxon>
        <taxon>Wawtorquevirus</taxon>
        <taxon>Wawtorquevirus crice2</taxon>
    </lineage>
</organism>
<evidence type="ECO:0000256" key="1">
    <source>
        <dbReference type="SAM" id="MobiDB-lite"/>
    </source>
</evidence>
<dbReference type="RefSeq" id="YP_009551910.1">
    <property type="nucleotide sequence ID" value="NC_040546.1"/>
</dbReference>
<dbReference type="KEGG" id="vg:41701556"/>
<name>A0A2H4QBE5_9VIRU</name>
<protein>
    <submittedName>
        <fullName evidence="2">Uncharacterized protein</fullName>
    </submittedName>
</protein>
<accession>A0A2H4QBE5</accession>
<evidence type="ECO:0000313" key="2">
    <source>
        <dbReference type="EMBL" id="ATX61868.1"/>
    </source>
</evidence>
<dbReference type="GeneID" id="41701556"/>
<reference evidence="2 3" key="1">
    <citation type="journal article" date="2017" name="Virology">
        <title>Discovery of novel anelloviruses in small mammals expands the host range and diversity of the Anelloviridae.</title>
        <authorList>
            <person name="de Souza W.M."/>
            <person name="Fumagalli M.J."/>
            <person name="de Araujo J."/>
            <person name="Sabino-Santos G.Jr."/>
            <person name="Maia F.G.M."/>
            <person name="Romeiro M.F."/>
            <person name="Modha S."/>
            <person name="Nardi M.S."/>
            <person name="Queiroz L.H."/>
            <person name="Durigon E.L."/>
            <person name="Nunes M.R.T."/>
            <person name="Murcia P.R."/>
            <person name="Figueiredo L.T.M."/>
        </authorList>
    </citation>
    <scope>NUCLEOTIDE SEQUENCE [LARGE SCALE GENOMIC DNA]</scope>
    <source>
        <strain evidence="2">250</strain>
    </source>
</reference>
<sequence length="146" mass="16308">MKFSAAAKILLTIFLDGVLLPALGRPSPLWLQELEKATVVPETVENKTTPLPGKETPQAVVETENQACTCHAMEPDQQKEMYHSWILSFSILLGWPEGDNGFHLPREQADSWMARRRCSQQPSVSPRPVLGGEVLESTVEQQQSRL</sequence>
<evidence type="ECO:0000313" key="3">
    <source>
        <dbReference type="Proteomes" id="UP000289882"/>
    </source>
</evidence>
<proteinExistence type="predicted"/>
<dbReference type="EMBL" id="MF541384">
    <property type="protein sequence ID" value="ATX61868.1"/>
    <property type="molecule type" value="Genomic_DNA"/>
</dbReference>